<dbReference type="EMBL" id="MDYQ01000027">
    <property type="protein sequence ID" value="PRP86735.1"/>
    <property type="molecule type" value="Genomic_DNA"/>
</dbReference>
<feature type="chain" id="PRO_5015133942" evidence="1">
    <location>
        <begin position="19"/>
        <end position="206"/>
    </location>
</feature>
<dbReference type="PROSITE" id="PS51257">
    <property type="entry name" value="PROKAR_LIPOPROTEIN"/>
    <property type="match status" value="1"/>
</dbReference>
<accession>A0A2P6NS01</accession>
<name>A0A2P6NS01_9EUKA</name>
<keyword evidence="3" id="KW-1185">Reference proteome</keyword>
<reference evidence="2 3" key="1">
    <citation type="journal article" date="2018" name="Genome Biol. Evol.">
        <title>Multiple Roots of Fruiting Body Formation in Amoebozoa.</title>
        <authorList>
            <person name="Hillmann F."/>
            <person name="Forbes G."/>
            <person name="Novohradska S."/>
            <person name="Ferling I."/>
            <person name="Riege K."/>
            <person name="Groth M."/>
            <person name="Westermann M."/>
            <person name="Marz M."/>
            <person name="Spaller T."/>
            <person name="Winckler T."/>
            <person name="Schaap P."/>
            <person name="Glockner G."/>
        </authorList>
    </citation>
    <scope>NUCLEOTIDE SEQUENCE [LARGE SCALE GENOMIC DNA]</scope>
    <source>
        <strain evidence="2 3">Jena</strain>
    </source>
</reference>
<feature type="signal peptide" evidence="1">
    <location>
        <begin position="1"/>
        <end position="18"/>
    </location>
</feature>
<dbReference type="InParanoid" id="A0A2P6NS01"/>
<protein>
    <submittedName>
        <fullName evidence="2">Uncharacterized protein</fullName>
    </submittedName>
</protein>
<keyword evidence="1" id="KW-0732">Signal</keyword>
<evidence type="ECO:0000256" key="1">
    <source>
        <dbReference type="SAM" id="SignalP"/>
    </source>
</evidence>
<sequence length="206" mass="22621">MFRSLIFPLLCIVAACEGANLFGLLYEDNNCSSLNSIMVWAFGCTSLGHTSGSVLVQVVQSNHSVTYYDQTNDCSGQVSPVANIRWNGLKSTCVPQPEDSRKRPFILTTNQDPYNDIKSSVSNATFDLQFPINNCSGIPSQVYVSWKDEVCNPKATCRAQQDDPRVNRLYACGRNSLVVLPVTPRPSTAAPVVFSLFLVTLAFLVL</sequence>
<organism evidence="2 3">
    <name type="scientific">Planoprotostelium fungivorum</name>
    <dbReference type="NCBI Taxonomy" id="1890364"/>
    <lineage>
        <taxon>Eukaryota</taxon>
        <taxon>Amoebozoa</taxon>
        <taxon>Evosea</taxon>
        <taxon>Variosea</taxon>
        <taxon>Cavosteliida</taxon>
        <taxon>Cavosteliaceae</taxon>
        <taxon>Planoprotostelium</taxon>
    </lineage>
</organism>
<dbReference type="AlphaFoldDB" id="A0A2P6NS01"/>
<comment type="caution">
    <text evidence="2">The sequence shown here is derived from an EMBL/GenBank/DDBJ whole genome shotgun (WGS) entry which is preliminary data.</text>
</comment>
<proteinExistence type="predicted"/>
<evidence type="ECO:0000313" key="2">
    <source>
        <dbReference type="EMBL" id="PRP86735.1"/>
    </source>
</evidence>
<evidence type="ECO:0000313" key="3">
    <source>
        <dbReference type="Proteomes" id="UP000241769"/>
    </source>
</evidence>
<gene>
    <name evidence="2" type="ORF">PROFUN_02884</name>
</gene>
<dbReference type="Proteomes" id="UP000241769">
    <property type="component" value="Unassembled WGS sequence"/>
</dbReference>